<dbReference type="EMBL" id="FNON01000002">
    <property type="protein sequence ID" value="SDX07496.1"/>
    <property type="molecule type" value="Genomic_DNA"/>
</dbReference>
<sequence>MSTGHVVGVDAGGTSTRAVAADAAGCVLGTGRSGGANPNSHPPEEAAAHIAEAITAALAGLDPARTRACVVGMAGVSKLTDPAIAAVFTRTWERLGIGVRVVSDAEAAFASATAEPDGTVLIAGTGSIAGRVRGRKMVSTAGGWGWLLGDEGSAYWIGREAVRSTLDVLARGHRVTGLAAAVLTEALGVSELDATTDRLALSRRLITGVNAEPPIRLARFAPLVSAAHDDGELAALEIVARAAELLVANALAAREPDERTPVVLVGSVLGAGSPVGVLVRTSLRELDVLTSTDGVLGATWLAAVDAFGEDAPRPVHR</sequence>
<proteinExistence type="predicted"/>
<dbReference type="OrthoDB" id="8701357at2"/>
<dbReference type="Pfam" id="PF01869">
    <property type="entry name" value="BcrAD_BadFG"/>
    <property type="match status" value="1"/>
</dbReference>
<protein>
    <submittedName>
        <fullName evidence="2">BadF-type ATPase</fullName>
    </submittedName>
</protein>
<dbReference type="InterPro" id="IPR043129">
    <property type="entry name" value="ATPase_NBD"/>
</dbReference>
<dbReference type="Proteomes" id="UP000199515">
    <property type="component" value="Unassembled WGS sequence"/>
</dbReference>
<accession>A0A1H2YQP0</accession>
<dbReference type="InterPro" id="IPR002731">
    <property type="entry name" value="ATPase_BadF"/>
</dbReference>
<evidence type="ECO:0000313" key="3">
    <source>
        <dbReference type="Proteomes" id="UP000199515"/>
    </source>
</evidence>
<dbReference type="PANTHER" id="PTHR43190">
    <property type="entry name" value="N-ACETYL-D-GLUCOSAMINE KINASE"/>
    <property type="match status" value="1"/>
</dbReference>
<gene>
    <name evidence="2" type="ORF">SAMN05421504_102226</name>
</gene>
<evidence type="ECO:0000259" key="1">
    <source>
        <dbReference type="Pfam" id="PF01869"/>
    </source>
</evidence>
<dbReference type="STRING" id="589385.SAMN05421504_102226"/>
<dbReference type="Gene3D" id="3.30.420.40">
    <property type="match status" value="2"/>
</dbReference>
<dbReference type="RefSeq" id="WP_091288149.1">
    <property type="nucleotide sequence ID" value="NZ_FNON01000002.1"/>
</dbReference>
<feature type="domain" description="ATPase BadF/BadG/BcrA/BcrD type" evidence="1">
    <location>
        <begin position="7"/>
        <end position="299"/>
    </location>
</feature>
<keyword evidence="3" id="KW-1185">Reference proteome</keyword>
<dbReference type="PANTHER" id="PTHR43190:SF3">
    <property type="entry name" value="N-ACETYL-D-GLUCOSAMINE KINASE"/>
    <property type="match status" value="1"/>
</dbReference>
<evidence type="ECO:0000313" key="2">
    <source>
        <dbReference type="EMBL" id="SDX07496.1"/>
    </source>
</evidence>
<dbReference type="AlphaFoldDB" id="A0A1H2YQP0"/>
<reference evidence="2 3" key="1">
    <citation type="submission" date="2016-10" db="EMBL/GenBank/DDBJ databases">
        <authorList>
            <person name="de Groot N.N."/>
        </authorList>
    </citation>
    <scope>NUCLEOTIDE SEQUENCE [LARGE SCALE GENOMIC DNA]</scope>
    <source>
        <strain evidence="2 3">CPCC 202699</strain>
    </source>
</reference>
<name>A0A1H2YQP0_9PSEU</name>
<organism evidence="2 3">
    <name type="scientific">Amycolatopsis xylanica</name>
    <dbReference type="NCBI Taxonomy" id="589385"/>
    <lineage>
        <taxon>Bacteria</taxon>
        <taxon>Bacillati</taxon>
        <taxon>Actinomycetota</taxon>
        <taxon>Actinomycetes</taxon>
        <taxon>Pseudonocardiales</taxon>
        <taxon>Pseudonocardiaceae</taxon>
        <taxon>Amycolatopsis</taxon>
    </lineage>
</organism>
<dbReference type="InterPro" id="IPR052519">
    <property type="entry name" value="Euk-type_GlcNAc_Kinase"/>
</dbReference>
<dbReference type="SUPFAM" id="SSF53067">
    <property type="entry name" value="Actin-like ATPase domain"/>
    <property type="match status" value="2"/>
</dbReference>